<dbReference type="PRINTS" id="PR00722">
    <property type="entry name" value="CHYMOTRYPSIN"/>
</dbReference>
<dbReference type="STRING" id="43700.ENSMALP00000028304"/>
<evidence type="ECO:0000256" key="5">
    <source>
        <dbReference type="ARBA" id="ARBA00022825"/>
    </source>
</evidence>
<dbReference type="EC" id="3.4.21.4" evidence="8"/>
<evidence type="ECO:0000256" key="8">
    <source>
        <dbReference type="ARBA" id="ARBA00038868"/>
    </source>
</evidence>
<dbReference type="GO" id="GO:0006508">
    <property type="term" value="P:proteolysis"/>
    <property type="evidence" value="ECO:0007669"/>
    <property type="project" value="UniProtKB-KW"/>
</dbReference>
<keyword evidence="6" id="KW-1015">Disulfide bond</keyword>
<keyword evidence="5" id="KW-0720">Serine protease</keyword>
<dbReference type="FunFam" id="2.40.10.10:FF:000166">
    <property type="entry name" value="Trypsin"/>
    <property type="match status" value="1"/>
</dbReference>
<evidence type="ECO:0000256" key="6">
    <source>
        <dbReference type="ARBA" id="ARBA00023157"/>
    </source>
</evidence>
<dbReference type="GO" id="GO:0005615">
    <property type="term" value="C:extracellular space"/>
    <property type="evidence" value="ECO:0007669"/>
    <property type="project" value="TreeGrafter"/>
</dbReference>
<dbReference type="Gene3D" id="2.40.10.10">
    <property type="entry name" value="Trypsin-like serine proteases"/>
    <property type="match status" value="2"/>
</dbReference>
<dbReference type="InterPro" id="IPR009003">
    <property type="entry name" value="Peptidase_S1_PA"/>
</dbReference>
<evidence type="ECO:0000256" key="2">
    <source>
        <dbReference type="ARBA" id="ARBA00022525"/>
    </source>
</evidence>
<dbReference type="InterPro" id="IPR001254">
    <property type="entry name" value="Trypsin_dom"/>
</dbReference>
<sequence>GFYILYYPLYVVSDAAFEDDKIVCLNAGCYFCGGSLISSQWVVSAAHFHLGEHNIAVNKGAKQWIDTAKLIKHPQYNSYNLDNNIMLIKLSCPATHNSYMRTVALPSHYPVADENGLVSGWGNMSANGSKLKMREEGEEIRDNIL</sequence>
<keyword evidence="4" id="KW-0378">Hydrolase</keyword>
<proteinExistence type="predicted"/>
<dbReference type="InterPro" id="IPR043504">
    <property type="entry name" value="Peptidase_S1_PA_chymotrypsin"/>
</dbReference>
<dbReference type="InterPro" id="IPR001314">
    <property type="entry name" value="Peptidase_S1A"/>
</dbReference>
<dbReference type="InterPro" id="IPR050127">
    <property type="entry name" value="Serine_Proteases_S1"/>
</dbReference>
<dbReference type="PROSITE" id="PS50240">
    <property type="entry name" value="TRYPSIN_DOM"/>
    <property type="match status" value="1"/>
</dbReference>
<dbReference type="Ensembl" id="ENSMALT00000028821.1">
    <property type="protein sequence ID" value="ENSMALP00000028304.1"/>
    <property type="gene ID" value="ENSMALG00000019599.1"/>
</dbReference>
<accession>A0A3Q3K452</accession>
<evidence type="ECO:0000313" key="10">
    <source>
        <dbReference type="Ensembl" id="ENSMALP00000028304.1"/>
    </source>
</evidence>
<dbReference type="SUPFAM" id="SSF50494">
    <property type="entry name" value="Trypsin-like serine proteases"/>
    <property type="match status" value="1"/>
</dbReference>
<comment type="subcellular location">
    <subcellularLocation>
        <location evidence="1">Secreted</location>
    </subcellularLocation>
</comment>
<evidence type="ECO:0000256" key="7">
    <source>
        <dbReference type="ARBA" id="ARBA00036320"/>
    </source>
</evidence>
<keyword evidence="3" id="KW-0645">Protease</keyword>
<protein>
    <recommendedName>
        <fullName evidence="8">trypsin</fullName>
        <ecNumber evidence="8">3.4.21.4</ecNumber>
    </recommendedName>
</protein>
<dbReference type="Pfam" id="PF00089">
    <property type="entry name" value="Trypsin"/>
    <property type="match status" value="1"/>
</dbReference>
<feature type="domain" description="Peptidase S1" evidence="9">
    <location>
        <begin position="1"/>
        <end position="145"/>
    </location>
</feature>
<evidence type="ECO:0000256" key="1">
    <source>
        <dbReference type="ARBA" id="ARBA00004613"/>
    </source>
</evidence>
<dbReference type="SMART" id="SM00020">
    <property type="entry name" value="Tryp_SPc"/>
    <property type="match status" value="1"/>
</dbReference>
<evidence type="ECO:0000256" key="4">
    <source>
        <dbReference type="ARBA" id="ARBA00022801"/>
    </source>
</evidence>
<dbReference type="Proteomes" id="UP000261600">
    <property type="component" value="Unplaced"/>
</dbReference>
<evidence type="ECO:0000256" key="3">
    <source>
        <dbReference type="ARBA" id="ARBA00022670"/>
    </source>
</evidence>
<dbReference type="PANTHER" id="PTHR24264">
    <property type="entry name" value="TRYPSIN-RELATED"/>
    <property type="match status" value="1"/>
</dbReference>
<name>A0A3Q3K452_MONAL</name>
<evidence type="ECO:0000313" key="11">
    <source>
        <dbReference type="Proteomes" id="UP000261600"/>
    </source>
</evidence>
<dbReference type="AlphaFoldDB" id="A0A3Q3K452"/>
<keyword evidence="2" id="KW-0964">Secreted</keyword>
<dbReference type="GO" id="GO:0004252">
    <property type="term" value="F:serine-type endopeptidase activity"/>
    <property type="evidence" value="ECO:0007669"/>
    <property type="project" value="UniProtKB-EC"/>
</dbReference>
<organism evidence="10 11">
    <name type="scientific">Monopterus albus</name>
    <name type="common">Swamp eel</name>
    <dbReference type="NCBI Taxonomy" id="43700"/>
    <lineage>
        <taxon>Eukaryota</taxon>
        <taxon>Metazoa</taxon>
        <taxon>Chordata</taxon>
        <taxon>Craniata</taxon>
        <taxon>Vertebrata</taxon>
        <taxon>Euteleostomi</taxon>
        <taxon>Actinopterygii</taxon>
        <taxon>Neopterygii</taxon>
        <taxon>Teleostei</taxon>
        <taxon>Neoteleostei</taxon>
        <taxon>Acanthomorphata</taxon>
        <taxon>Anabantaria</taxon>
        <taxon>Synbranchiformes</taxon>
        <taxon>Synbranchidae</taxon>
        <taxon>Monopterus</taxon>
    </lineage>
</organism>
<keyword evidence="11" id="KW-1185">Reference proteome</keyword>
<reference evidence="10" key="1">
    <citation type="submission" date="2025-08" db="UniProtKB">
        <authorList>
            <consortium name="Ensembl"/>
        </authorList>
    </citation>
    <scope>IDENTIFICATION</scope>
</reference>
<evidence type="ECO:0000259" key="9">
    <source>
        <dbReference type="PROSITE" id="PS50240"/>
    </source>
</evidence>
<reference evidence="10" key="2">
    <citation type="submission" date="2025-09" db="UniProtKB">
        <authorList>
            <consortium name="Ensembl"/>
        </authorList>
    </citation>
    <scope>IDENTIFICATION</scope>
</reference>
<dbReference type="PANTHER" id="PTHR24264:SF15">
    <property type="entry name" value="RIKEN CDNA 2210010C04 GENE"/>
    <property type="match status" value="1"/>
</dbReference>
<comment type="catalytic activity">
    <reaction evidence="7">
        <text>Preferential cleavage: Arg-|-Xaa, Lys-|-Xaa.</text>
        <dbReference type="EC" id="3.4.21.4"/>
    </reaction>
</comment>